<evidence type="ECO:0000259" key="2">
    <source>
        <dbReference type="Pfam" id="PF18990"/>
    </source>
</evidence>
<gene>
    <name evidence="3" type="ORF">FHS57_002144</name>
</gene>
<feature type="chain" id="PRO_5030825247" description="DUF5723 domain-containing protein" evidence="1">
    <location>
        <begin position="25"/>
        <end position="471"/>
    </location>
</feature>
<organism evidence="3 4">
    <name type="scientific">Runella defluvii</name>
    <dbReference type="NCBI Taxonomy" id="370973"/>
    <lineage>
        <taxon>Bacteria</taxon>
        <taxon>Pseudomonadati</taxon>
        <taxon>Bacteroidota</taxon>
        <taxon>Cytophagia</taxon>
        <taxon>Cytophagales</taxon>
        <taxon>Spirosomataceae</taxon>
        <taxon>Runella</taxon>
    </lineage>
</organism>
<evidence type="ECO:0000256" key="1">
    <source>
        <dbReference type="SAM" id="SignalP"/>
    </source>
</evidence>
<keyword evidence="1" id="KW-0732">Signal</keyword>
<dbReference type="RefSeq" id="WP_183973308.1">
    <property type="nucleotide sequence ID" value="NZ_JACIBY010000004.1"/>
</dbReference>
<evidence type="ECO:0000313" key="3">
    <source>
        <dbReference type="EMBL" id="MBB3838139.1"/>
    </source>
</evidence>
<proteinExistence type="predicted"/>
<dbReference type="Pfam" id="PF18990">
    <property type="entry name" value="DUF5723"/>
    <property type="match status" value="1"/>
</dbReference>
<reference evidence="3 4" key="1">
    <citation type="submission" date="2020-08" db="EMBL/GenBank/DDBJ databases">
        <title>Genomic Encyclopedia of Type Strains, Phase IV (KMG-IV): sequencing the most valuable type-strain genomes for metagenomic binning, comparative biology and taxonomic classification.</title>
        <authorList>
            <person name="Goeker M."/>
        </authorList>
    </citation>
    <scope>NUCLEOTIDE SEQUENCE [LARGE SCALE GENOMIC DNA]</scope>
    <source>
        <strain evidence="3 4">DSM 17976</strain>
    </source>
</reference>
<dbReference type="Proteomes" id="UP000541352">
    <property type="component" value="Unassembled WGS sequence"/>
</dbReference>
<comment type="caution">
    <text evidence="3">The sequence shown here is derived from an EMBL/GenBank/DDBJ whole genome shotgun (WGS) entry which is preliminary data.</text>
</comment>
<name>A0A7W6EQ11_9BACT</name>
<feature type="signal peptide" evidence="1">
    <location>
        <begin position="1"/>
        <end position="24"/>
    </location>
</feature>
<protein>
    <recommendedName>
        <fullName evidence="2">DUF5723 domain-containing protein</fullName>
    </recommendedName>
</protein>
<dbReference type="EMBL" id="JACIBY010000004">
    <property type="protein sequence ID" value="MBB3838139.1"/>
    <property type="molecule type" value="Genomic_DNA"/>
</dbReference>
<dbReference type="InterPro" id="IPR043781">
    <property type="entry name" value="DUF5723"/>
</dbReference>
<accession>A0A7W6EQ11</accession>
<evidence type="ECO:0000313" key="4">
    <source>
        <dbReference type="Proteomes" id="UP000541352"/>
    </source>
</evidence>
<dbReference type="AlphaFoldDB" id="A0A7W6EQ11"/>
<keyword evidence="4" id="KW-1185">Reference proteome</keyword>
<feature type="domain" description="DUF5723" evidence="2">
    <location>
        <begin position="45"/>
        <end position="438"/>
    </location>
</feature>
<sequence length="471" mass="51508">MKQLRSILTLAGFFALMSASSLHAQEFLGQHSSNYAGINRATFNPSAIAGTRYRYHINLLSFNTTVNNRYFKYFRSDALFHPFRNAYAESDMYGKSKLTGTLTQGDNVNVLAELRTPSGYVGVGKNNWLVVGFQTRLRGFVQGSGVPSALFDAYKYRLDDGLTTASTGSFTNFTMNQHSFFETGLTVAAMPLRLDGLIRVKVGATIKRLSGARNVFLTIKNANYQVKPLNADEYVMELGNVSYEYGYTHPVQSFSLGSLFSSDYGSGTAIDLGATVEIGRIRQHAENQANYIARIGVALTDAGQISYPSTGKQYSGTLNKLTINQNQLIDIGNNSVKGLETILGTAKPATYASSTALPRTLNIDADVQLAKSFFVNATWIKPTNVGALPANLAQPQVFSLTPRFEGEDVEFTLPVTWWEGNSKPTIGFSVRFGPAYIGFSNFGGLVSKAVQPRGSLAYFGIQLWGLNDKKK</sequence>